<sequence length="140" mass="15122">MRILIGALAMALLVGCSTSPVTEQTAKTIPSERVYHPEMLATRSGVESAATVVFLRDSGMFGSGCSHDMFVNNVKVFSIRQGEFAKLYLDPGSYFFRLETGGGICPNIATSQSSELKPGANEAYRILLPSDGSLRLTRIQ</sequence>
<keyword evidence="1" id="KW-0732">Signal</keyword>
<name>A0A7M2JGJ1_PSEFL</name>
<organism evidence="2 3">
    <name type="scientific">Pseudomonas fluorescens</name>
    <dbReference type="NCBI Taxonomy" id="294"/>
    <lineage>
        <taxon>Bacteria</taxon>
        <taxon>Pseudomonadati</taxon>
        <taxon>Pseudomonadota</taxon>
        <taxon>Gammaproteobacteria</taxon>
        <taxon>Pseudomonadales</taxon>
        <taxon>Pseudomonadaceae</taxon>
        <taxon>Pseudomonas</taxon>
    </lineage>
</organism>
<accession>A0A7M2JGJ1</accession>
<dbReference type="PROSITE" id="PS51257">
    <property type="entry name" value="PROKAR_LIPOPROTEIN"/>
    <property type="match status" value="1"/>
</dbReference>
<feature type="signal peptide" evidence="1">
    <location>
        <begin position="1"/>
        <end position="22"/>
    </location>
</feature>
<evidence type="ECO:0000313" key="3">
    <source>
        <dbReference type="Proteomes" id="UP000593833"/>
    </source>
</evidence>
<protein>
    <recommendedName>
        <fullName evidence="4">Lipoprotein</fullName>
    </recommendedName>
</protein>
<dbReference type="RefSeq" id="WP_193690641.1">
    <property type="nucleotide sequence ID" value="NZ_CP063233.1"/>
</dbReference>
<dbReference type="EMBL" id="CP063233">
    <property type="protein sequence ID" value="QOU08060.1"/>
    <property type="molecule type" value="Genomic_DNA"/>
</dbReference>
<dbReference type="Proteomes" id="UP000593833">
    <property type="component" value="Chromosome"/>
</dbReference>
<evidence type="ECO:0000256" key="1">
    <source>
        <dbReference type="SAM" id="SignalP"/>
    </source>
</evidence>
<gene>
    <name evidence="2" type="ORF">IM720_15475</name>
</gene>
<feature type="chain" id="PRO_5031136686" description="Lipoprotein" evidence="1">
    <location>
        <begin position="23"/>
        <end position="140"/>
    </location>
</feature>
<reference evidence="2 3" key="1">
    <citation type="submission" date="2020-10" db="EMBL/GenBank/DDBJ databases">
        <title>Complete genome sequence of a novel Pseudomonas fluorescens strain isolated from the flower of kumarahou (Pomaderris kumeraho).</title>
        <authorList>
            <person name="Summers M.C."/>
            <person name="Nowak V."/>
            <person name="Fairhurst M.J."/>
            <person name="Owen J.G."/>
            <person name="Gerth M.L."/>
            <person name="Patrick W.M."/>
        </authorList>
    </citation>
    <scope>NUCLEOTIDE SEQUENCE [LARGE SCALE GENOMIC DNA]</scope>
    <source>
        <strain evidence="2 3">KF1</strain>
    </source>
</reference>
<proteinExistence type="predicted"/>
<dbReference type="AlphaFoldDB" id="A0A7M2JGJ1"/>
<evidence type="ECO:0000313" key="2">
    <source>
        <dbReference type="EMBL" id="QOU08060.1"/>
    </source>
</evidence>
<evidence type="ECO:0008006" key="4">
    <source>
        <dbReference type="Google" id="ProtNLM"/>
    </source>
</evidence>